<dbReference type="SUPFAM" id="SSF55729">
    <property type="entry name" value="Acyl-CoA N-acyltransferases (Nat)"/>
    <property type="match status" value="1"/>
</dbReference>
<gene>
    <name evidence="2" type="ORF">GCM10009742_58980</name>
</gene>
<dbReference type="InterPro" id="IPR051531">
    <property type="entry name" value="N-acetyltransferase"/>
</dbReference>
<dbReference type="PANTHER" id="PTHR43792:SF1">
    <property type="entry name" value="N-ACETYLTRANSFERASE DOMAIN-CONTAINING PROTEIN"/>
    <property type="match status" value="1"/>
</dbReference>
<dbReference type="Pfam" id="PF13302">
    <property type="entry name" value="Acetyltransf_3"/>
    <property type="match status" value="1"/>
</dbReference>
<feature type="domain" description="N-acetyltransferase" evidence="1">
    <location>
        <begin position="23"/>
        <end position="179"/>
    </location>
</feature>
<dbReference type="InterPro" id="IPR000182">
    <property type="entry name" value="GNAT_dom"/>
</dbReference>
<sequence>MAPVKSELQSVAWPPAPITTERLVLREPEARDRTAFIELLASPEVGTYVGGAQPRDLLEEKLPQVPGRRTGLFVVELDGAMIGTVTLDQRDADEPRSDLAEVELGYLFLPSSWGRGYAAEACAAALAWFADARPGVPVVLSTQTANTASMRLATKLGFTEVERYEAWGAEQWLALWTSY</sequence>
<reference evidence="2 3" key="1">
    <citation type="journal article" date="2019" name="Int. J. Syst. Evol. Microbiol.">
        <title>The Global Catalogue of Microorganisms (GCM) 10K type strain sequencing project: providing services to taxonomists for standard genome sequencing and annotation.</title>
        <authorList>
            <consortium name="The Broad Institute Genomics Platform"/>
            <consortium name="The Broad Institute Genome Sequencing Center for Infectious Disease"/>
            <person name="Wu L."/>
            <person name="Ma J."/>
        </authorList>
    </citation>
    <scope>NUCLEOTIDE SEQUENCE [LARGE SCALE GENOMIC DNA]</scope>
    <source>
        <strain evidence="2 3">JCM 14304</strain>
    </source>
</reference>
<organism evidence="2 3">
    <name type="scientific">Kribbella karoonensis</name>
    <dbReference type="NCBI Taxonomy" id="324851"/>
    <lineage>
        <taxon>Bacteria</taxon>
        <taxon>Bacillati</taxon>
        <taxon>Actinomycetota</taxon>
        <taxon>Actinomycetes</taxon>
        <taxon>Propionibacteriales</taxon>
        <taxon>Kribbellaceae</taxon>
        <taxon>Kribbella</taxon>
    </lineage>
</organism>
<comment type="caution">
    <text evidence="2">The sequence shown here is derived from an EMBL/GenBank/DDBJ whole genome shotgun (WGS) entry which is preliminary data.</text>
</comment>
<accession>A0ABN2EBW7</accession>
<proteinExistence type="predicted"/>
<dbReference type="Gene3D" id="3.40.630.30">
    <property type="match status" value="1"/>
</dbReference>
<dbReference type="EMBL" id="BAAAND010000009">
    <property type="protein sequence ID" value="GAA1602856.1"/>
    <property type="molecule type" value="Genomic_DNA"/>
</dbReference>
<evidence type="ECO:0000313" key="3">
    <source>
        <dbReference type="Proteomes" id="UP001500190"/>
    </source>
</evidence>
<dbReference type="PANTHER" id="PTHR43792">
    <property type="entry name" value="GNAT FAMILY, PUTATIVE (AFU_ORTHOLOGUE AFUA_3G00765)-RELATED-RELATED"/>
    <property type="match status" value="1"/>
</dbReference>
<dbReference type="InterPro" id="IPR016181">
    <property type="entry name" value="Acyl_CoA_acyltransferase"/>
</dbReference>
<dbReference type="PROSITE" id="PS51186">
    <property type="entry name" value="GNAT"/>
    <property type="match status" value="1"/>
</dbReference>
<protein>
    <submittedName>
        <fullName evidence="2">GNAT family N-acetyltransferase</fullName>
    </submittedName>
</protein>
<dbReference type="Proteomes" id="UP001500190">
    <property type="component" value="Unassembled WGS sequence"/>
</dbReference>
<name>A0ABN2EBW7_9ACTN</name>
<evidence type="ECO:0000259" key="1">
    <source>
        <dbReference type="PROSITE" id="PS51186"/>
    </source>
</evidence>
<keyword evidence="3" id="KW-1185">Reference proteome</keyword>
<evidence type="ECO:0000313" key="2">
    <source>
        <dbReference type="EMBL" id="GAA1602856.1"/>
    </source>
</evidence>